<accession>A0ABP9VIV9</accession>
<dbReference type="RefSeq" id="WP_353543998.1">
    <property type="nucleotide sequence ID" value="NZ_BAABRN010000081.1"/>
</dbReference>
<dbReference type="EMBL" id="BAABRN010000081">
    <property type="protein sequence ID" value="GAA5504033.1"/>
    <property type="molecule type" value="Genomic_DNA"/>
</dbReference>
<gene>
    <name evidence="1" type="ORF">Dxin01_03801</name>
</gene>
<keyword evidence="2" id="KW-1185">Reference proteome</keyword>
<protein>
    <submittedName>
        <fullName evidence="1">Uncharacterized protein</fullName>
    </submittedName>
</protein>
<sequence>MTSVPTQLTAELAPVLDVQTHAQLVAAEAVLAHLTGRAPLRLERVTCQGVRYAIEPDPQAMQSNRGLLEDVVMTALAGQETARLLNVPCPDPPSSRPPETLMTAALTEPEEQAVMAEYLHVLRARTRALVRQSWAEIQVVAAGLLEHAELDAEAVKYRIVCAQGIRGSLLN</sequence>
<organism evidence="1 2">
    <name type="scientific">Deinococcus xinjiangensis</name>
    <dbReference type="NCBI Taxonomy" id="457454"/>
    <lineage>
        <taxon>Bacteria</taxon>
        <taxon>Thermotogati</taxon>
        <taxon>Deinococcota</taxon>
        <taxon>Deinococci</taxon>
        <taxon>Deinococcales</taxon>
        <taxon>Deinococcaceae</taxon>
        <taxon>Deinococcus</taxon>
    </lineage>
</organism>
<dbReference type="Proteomes" id="UP001458946">
    <property type="component" value="Unassembled WGS sequence"/>
</dbReference>
<reference evidence="1 2" key="1">
    <citation type="submission" date="2024-02" db="EMBL/GenBank/DDBJ databases">
        <title>Deinococcus xinjiangensis NBRC 107630.</title>
        <authorList>
            <person name="Ichikawa N."/>
            <person name="Katano-Makiyama Y."/>
            <person name="Hidaka K."/>
        </authorList>
    </citation>
    <scope>NUCLEOTIDE SEQUENCE [LARGE SCALE GENOMIC DNA]</scope>
    <source>
        <strain evidence="1 2">NBRC 107630</strain>
    </source>
</reference>
<evidence type="ECO:0000313" key="2">
    <source>
        <dbReference type="Proteomes" id="UP001458946"/>
    </source>
</evidence>
<evidence type="ECO:0000313" key="1">
    <source>
        <dbReference type="EMBL" id="GAA5504033.1"/>
    </source>
</evidence>
<name>A0ABP9VIV9_9DEIO</name>
<comment type="caution">
    <text evidence="1">The sequence shown here is derived from an EMBL/GenBank/DDBJ whole genome shotgun (WGS) entry which is preliminary data.</text>
</comment>
<proteinExistence type="predicted"/>